<keyword evidence="2" id="KW-1185">Reference proteome</keyword>
<name>A0ABN5MYG4_9BACI</name>
<dbReference type="Proteomes" id="UP000260457">
    <property type="component" value="Chromosome"/>
</dbReference>
<evidence type="ECO:0000313" key="2">
    <source>
        <dbReference type="Proteomes" id="UP000260457"/>
    </source>
</evidence>
<proteinExistence type="predicted"/>
<dbReference type="EMBL" id="CP030926">
    <property type="protein sequence ID" value="AXN38216.1"/>
    <property type="molecule type" value="Genomic_DNA"/>
</dbReference>
<evidence type="ECO:0000313" key="1">
    <source>
        <dbReference type="EMBL" id="AXN38216.1"/>
    </source>
</evidence>
<sequence>MESFPIVFRNTVSFYSITTKNPLIRSEYEIGNLYKKNVSDLPGQTYPGIKFEGTDLLKISF</sequence>
<gene>
    <name evidence="1" type="ORF">DTO10_07065</name>
</gene>
<reference evidence="1 2" key="1">
    <citation type="submission" date="2018-07" db="EMBL/GenBank/DDBJ databases">
        <title>The molecular basis for the intramolecular migration of carboxyl group in the catabolism of para-hydroxybenzoate via gentisate.</title>
        <authorList>
            <person name="Zhao H."/>
            <person name="Xu Y."/>
            <person name="Lin S."/>
            <person name="Spain J.C."/>
            <person name="Zhou N.-Y."/>
        </authorList>
    </citation>
    <scope>NUCLEOTIDE SEQUENCE [LARGE SCALE GENOMIC DNA]</scope>
    <source>
        <strain evidence="1 2">PHB-7a</strain>
    </source>
</reference>
<accession>A0ABN5MYG4</accession>
<organism evidence="1 2">
    <name type="scientific">Peribacillus butanolivorans</name>
    <dbReference type="NCBI Taxonomy" id="421767"/>
    <lineage>
        <taxon>Bacteria</taxon>
        <taxon>Bacillati</taxon>
        <taxon>Bacillota</taxon>
        <taxon>Bacilli</taxon>
        <taxon>Bacillales</taxon>
        <taxon>Bacillaceae</taxon>
        <taxon>Peribacillus</taxon>
    </lineage>
</organism>
<protein>
    <submittedName>
        <fullName evidence="1">Uncharacterized protein</fullName>
    </submittedName>
</protein>